<feature type="compositionally biased region" description="Acidic residues" evidence="1">
    <location>
        <begin position="486"/>
        <end position="520"/>
    </location>
</feature>
<evidence type="ECO:0000256" key="1">
    <source>
        <dbReference type="SAM" id="MobiDB-lite"/>
    </source>
</evidence>
<feature type="compositionally biased region" description="Basic and acidic residues" evidence="1">
    <location>
        <begin position="681"/>
        <end position="690"/>
    </location>
</feature>
<gene>
    <name evidence="2" type="ORF">BGZ96_006900</name>
</gene>
<feature type="compositionally biased region" description="Acidic residues" evidence="1">
    <location>
        <begin position="572"/>
        <end position="585"/>
    </location>
</feature>
<feature type="region of interest" description="Disordered" evidence="1">
    <location>
        <begin position="681"/>
        <end position="779"/>
    </location>
</feature>
<evidence type="ECO:0000313" key="2">
    <source>
        <dbReference type="EMBL" id="KAG0297336.1"/>
    </source>
</evidence>
<feature type="compositionally biased region" description="Basic residues" evidence="1">
    <location>
        <begin position="630"/>
        <end position="639"/>
    </location>
</feature>
<protein>
    <submittedName>
        <fullName evidence="2">Uncharacterized protein</fullName>
    </submittedName>
</protein>
<feature type="region of interest" description="Disordered" evidence="1">
    <location>
        <begin position="243"/>
        <end position="262"/>
    </location>
</feature>
<evidence type="ECO:0000313" key="3">
    <source>
        <dbReference type="Proteomes" id="UP001194696"/>
    </source>
</evidence>
<accession>A0ABQ7KEP9</accession>
<feature type="compositionally biased region" description="Basic and acidic residues" evidence="1">
    <location>
        <begin position="243"/>
        <end position="258"/>
    </location>
</feature>
<sequence length="913" mass="104603">MTLGFLTRSRSKKRMLLISTTVILLWQFSPSNINIDTSGGAVVNYLTRPTIHSQMLDHLQKPLCPHFSKYDRQKLLLLEPTECTPIESEHPDFSADICFSPYMCNEGLVRIRRRDRLQCKEANLGYPISGNSTHDAFHRQFSGPDSFHVVFSGSEKLAPPDWYHASQCLYIFPFHISNPGKLSLDITHLYDNFGAVVEQSKEWPVLQRKKVVSNLPLEVCRGCPSRVARPRFSLLESDSTSTDEKVVQESKGRSDVTGDKSSNIDRSSLLALGMRSGSSLRNRYEAYTNSKNRASQKKYENLFMDENYERLPLCSREHSVQGAWLPAHPLDKQSWRHANYTWTPLGCRFGKPLDRTCLASKRTQSKILFQGDSHLRIAMEELLRRLNGTATLETNSRPTDRLEEKHDSTTFTYLHDPLFTNKGERADMLVANMGHWATGTKFFDQLMSTSKYHDKLLNLIETIQQHARDLQDLQDEDDSASGHFLDDEEDYGGEADDEDGHDYQIEEDEEEEEEEDEEELEREHEEMRLEEELAKGRDDGAGGEVYWEDETEEEIDNSHKDAEQRYSRPTAEELEDQQDAMEDIENTYRVGDRLRTESEGYSPRGGQISNNNRDPMDRPRARYPSNRILRQSKHIKAPAKPKIETEESEIEEEEDIEEEQERPVDVRNRYRYGAQKVVLDDNSKLMRVSDDDVDERVNTLSPKKVVNNKKKTASPKSRLAPTSTSSGKKTVANKPSPATFHDPYAFSTRKTVPVTTSKPSTYNKKKSVTKKGGTSSSKSNKRYRRYFLDDYPFLTSPSSHSSEAPSTPSPSSLSSSADSLVNMAWVGMVAYPETQNADSFVSHDWRTIYRLRYWNMIAEDVMLLNNVRFMDFFSMTLSMLDTSPDRAHYFGTDAAEAMLEELAFKLNLCEDEE</sequence>
<name>A0ABQ7KEP9_9FUNG</name>
<feature type="compositionally biased region" description="Basic and acidic residues" evidence="1">
    <location>
        <begin position="521"/>
        <end position="540"/>
    </location>
</feature>
<feature type="compositionally biased region" description="Acidic residues" evidence="1">
    <location>
        <begin position="546"/>
        <end position="555"/>
    </location>
</feature>
<dbReference type="EMBL" id="JAAAIM010000034">
    <property type="protein sequence ID" value="KAG0297336.1"/>
    <property type="molecule type" value="Genomic_DNA"/>
</dbReference>
<feature type="region of interest" description="Disordered" evidence="1">
    <location>
        <begin position="470"/>
        <end position="668"/>
    </location>
</feature>
<comment type="caution">
    <text evidence="2">The sequence shown here is derived from an EMBL/GenBank/DDBJ whole genome shotgun (WGS) entry which is preliminary data.</text>
</comment>
<feature type="compositionally biased region" description="Polar residues" evidence="1">
    <location>
        <begin position="748"/>
        <end position="762"/>
    </location>
</feature>
<proteinExistence type="predicted"/>
<feature type="compositionally biased region" description="Basic and acidic residues" evidence="1">
    <location>
        <begin position="556"/>
        <end position="566"/>
    </location>
</feature>
<organism evidence="2 3">
    <name type="scientific">Linnemannia gamsii</name>
    <dbReference type="NCBI Taxonomy" id="64522"/>
    <lineage>
        <taxon>Eukaryota</taxon>
        <taxon>Fungi</taxon>
        <taxon>Fungi incertae sedis</taxon>
        <taxon>Mucoromycota</taxon>
        <taxon>Mortierellomycotina</taxon>
        <taxon>Mortierellomycetes</taxon>
        <taxon>Mortierellales</taxon>
        <taxon>Mortierellaceae</taxon>
        <taxon>Linnemannia</taxon>
    </lineage>
</organism>
<reference evidence="2 3" key="1">
    <citation type="journal article" date="2020" name="Fungal Divers.">
        <title>Resolving the Mortierellaceae phylogeny through synthesis of multi-gene phylogenetics and phylogenomics.</title>
        <authorList>
            <person name="Vandepol N."/>
            <person name="Liber J."/>
            <person name="Desiro A."/>
            <person name="Na H."/>
            <person name="Kennedy M."/>
            <person name="Barry K."/>
            <person name="Grigoriev I.V."/>
            <person name="Miller A.N."/>
            <person name="O'Donnell K."/>
            <person name="Stajich J.E."/>
            <person name="Bonito G."/>
        </authorList>
    </citation>
    <scope>NUCLEOTIDE SEQUENCE [LARGE SCALE GENOMIC DNA]</scope>
    <source>
        <strain evidence="2 3">AD045</strain>
    </source>
</reference>
<feature type="compositionally biased region" description="Acidic residues" evidence="1">
    <location>
        <begin position="646"/>
        <end position="660"/>
    </location>
</feature>
<dbReference type="Proteomes" id="UP001194696">
    <property type="component" value="Unassembled WGS sequence"/>
</dbReference>
<keyword evidence="3" id="KW-1185">Reference proteome</keyword>